<name>A0A0L0D2Q5_THETB</name>
<dbReference type="AlphaFoldDB" id="A0A0L0D2Q5"/>
<protein>
    <recommendedName>
        <fullName evidence="3">F-box domain-containing protein</fullName>
    </recommendedName>
</protein>
<organism evidence="4 5">
    <name type="scientific">Thecamonas trahens ATCC 50062</name>
    <dbReference type="NCBI Taxonomy" id="461836"/>
    <lineage>
        <taxon>Eukaryota</taxon>
        <taxon>Apusozoa</taxon>
        <taxon>Apusomonadida</taxon>
        <taxon>Apusomonadidae</taxon>
        <taxon>Thecamonas</taxon>
    </lineage>
</organism>
<feature type="transmembrane region" description="Helical" evidence="1">
    <location>
        <begin position="106"/>
        <end position="125"/>
    </location>
</feature>
<evidence type="ECO:0000259" key="3">
    <source>
        <dbReference type="PROSITE" id="PS50181"/>
    </source>
</evidence>
<keyword evidence="5" id="KW-1185">Reference proteome</keyword>
<dbReference type="RefSeq" id="XP_013760356.1">
    <property type="nucleotide sequence ID" value="XM_013904902.1"/>
</dbReference>
<feature type="transmembrane region" description="Helical" evidence="1">
    <location>
        <begin position="159"/>
        <end position="180"/>
    </location>
</feature>
<feature type="transmembrane region" description="Helical" evidence="1">
    <location>
        <begin position="308"/>
        <end position="329"/>
    </location>
</feature>
<keyword evidence="2" id="KW-0732">Signal</keyword>
<proteinExistence type="predicted"/>
<keyword evidence="1" id="KW-0812">Transmembrane</keyword>
<feature type="transmembrane region" description="Helical" evidence="1">
    <location>
        <begin position="196"/>
        <end position="214"/>
    </location>
</feature>
<reference evidence="4 5" key="1">
    <citation type="submission" date="2010-05" db="EMBL/GenBank/DDBJ databases">
        <title>The Genome Sequence of Thecamonas trahens ATCC 50062.</title>
        <authorList>
            <consortium name="The Broad Institute Genome Sequencing Platform"/>
            <person name="Russ C."/>
            <person name="Cuomo C."/>
            <person name="Shea T."/>
            <person name="Young S.K."/>
            <person name="Zeng Q."/>
            <person name="Koehrsen M."/>
            <person name="Haas B."/>
            <person name="Borodovsky M."/>
            <person name="Guigo R."/>
            <person name="Alvarado L."/>
            <person name="Berlin A."/>
            <person name="Bochicchio J."/>
            <person name="Borenstein D."/>
            <person name="Chapman S."/>
            <person name="Chen Z."/>
            <person name="Freedman E."/>
            <person name="Gellesch M."/>
            <person name="Goldberg J."/>
            <person name="Griggs A."/>
            <person name="Gujja S."/>
            <person name="Heilman E."/>
            <person name="Heiman D."/>
            <person name="Hepburn T."/>
            <person name="Howarth C."/>
            <person name="Jen D."/>
            <person name="Larson L."/>
            <person name="Mehta T."/>
            <person name="Park D."/>
            <person name="Pearson M."/>
            <person name="Roberts A."/>
            <person name="Saif S."/>
            <person name="Shenoy N."/>
            <person name="Sisk P."/>
            <person name="Stolte C."/>
            <person name="Sykes S."/>
            <person name="Thomson T."/>
            <person name="Walk T."/>
            <person name="White J."/>
            <person name="Yandava C."/>
            <person name="Burger G."/>
            <person name="Gray M.W."/>
            <person name="Holland P.W.H."/>
            <person name="King N."/>
            <person name="Lang F.B.F."/>
            <person name="Roger A.J."/>
            <person name="Ruiz-Trillo I."/>
            <person name="Lander E."/>
            <person name="Nusbaum C."/>
        </authorList>
    </citation>
    <scope>NUCLEOTIDE SEQUENCE [LARGE SCALE GENOMIC DNA]</scope>
    <source>
        <strain evidence="4 5">ATCC 50062</strain>
    </source>
</reference>
<keyword evidence="1" id="KW-1133">Transmembrane helix</keyword>
<evidence type="ECO:0000256" key="1">
    <source>
        <dbReference type="SAM" id="Phobius"/>
    </source>
</evidence>
<evidence type="ECO:0000313" key="5">
    <source>
        <dbReference type="Proteomes" id="UP000054408"/>
    </source>
</evidence>
<evidence type="ECO:0000256" key="2">
    <source>
        <dbReference type="SAM" id="SignalP"/>
    </source>
</evidence>
<dbReference type="InterPro" id="IPR001810">
    <property type="entry name" value="F-box_dom"/>
</dbReference>
<dbReference type="PROSITE" id="PS50181">
    <property type="entry name" value="FBOX"/>
    <property type="match status" value="1"/>
</dbReference>
<dbReference type="EMBL" id="GL349443">
    <property type="protein sequence ID" value="KNC46579.1"/>
    <property type="molecule type" value="Genomic_DNA"/>
</dbReference>
<feature type="transmembrane region" description="Helical" evidence="1">
    <location>
        <begin position="76"/>
        <end position="94"/>
    </location>
</feature>
<evidence type="ECO:0000313" key="4">
    <source>
        <dbReference type="EMBL" id="KNC46579.1"/>
    </source>
</evidence>
<dbReference type="Proteomes" id="UP000054408">
    <property type="component" value="Unassembled WGS sequence"/>
</dbReference>
<feature type="chain" id="PRO_5005537125" description="F-box domain-containing protein" evidence="2">
    <location>
        <begin position="25"/>
        <end position="377"/>
    </location>
</feature>
<gene>
    <name evidence="4" type="ORF">AMSG_03014</name>
</gene>
<dbReference type="GeneID" id="25562655"/>
<feature type="transmembrane region" description="Helical" evidence="1">
    <location>
        <begin position="131"/>
        <end position="152"/>
    </location>
</feature>
<accession>A0A0L0D2Q5</accession>
<sequence>MDNLPLELLLAVFGLLDTPSLLQARAVEQSLPGVATQRARFARLVWILERQFADEHQQRRRDAIKLRLSMLRLAELGYVGVVTAAGTLLAPLLVDGAVGWPARTALVPLVLWLQAMVPHIGVSSIESAGWVWILLWGAGALAALCCLADGVLPDIVPHLLGLALLPLAMVWLTTAGGLAWRGLTARAAAVADRCEYLVLAALSTLPLASLAAWFQGTATDDASPWSRQAPLLVAIAGSLLPRFSIRWLGSSIEGESPLFLRIHSVGLPFSREVMARLHATLADIEVVAVGAGWYVVSGTAVAATTSSFFWVMTVPYIILATIVPSLAAVEIRRHKWLYRGILRGILPSRMASLGARHKYLLCQPPLRDFSGESLVLK</sequence>
<feature type="signal peptide" evidence="2">
    <location>
        <begin position="1"/>
        <end position="24"/>
    </location>
</feature>
<keyword evidence="1" id="KW-0472">Membrane</keyword>
<feature type="domain" description="F-box" evidence="3">
    <location>
        <begin position="1"/>
        <end position="44"/>
    </location>
</feature>